<dbReference type="EMBL" id="BOOI01000095">
    <property type="protein sequence ID" value="GIH88951.1"/>
    <property type="molecule type" value="Genomic_DNA"/>
</dbReference>
<sequence>MGKRRTRRWVPKGRGWRRITDGGSLAIWMRLEDDHRTVTVYLDYSGTYGTTGDPYDGIWTFQCERGAGILSWAMDKPRKVVTYAFKEQLGGARPCGYEPLPKVPRRLPNAPRRPVKVHYSSQGRAPRRHQGKRARTRWYQRP</sequence>
<evidence type="ECO:0000313" key="2">
    <source>
        <dbReference type="EMBL" id="GIH88951.1"/>
    </source>
</evidence>
<protein>
    <submittedName>
        <fullName evidence="2">Uncharacterized protein</fullName>
    </submittedName>
</protein>
<proteinExistence type="predicted"/>
<name>A0A8J3WIK8_PLARO</name>
<gene>
    <name evidence="2" type="ORF">Pro02_73590</name>
</gene>
<reference evidence="2" key="1">
    <citation type="submission" date="2021-01" db="EMBL/GenBank/DDBJ databases">
        <title>Whole genome shotgun sequence of Planobispora rosea NBRC 15558.</title>
        <authorList>
            <person name="Komaki H."/>
            <person name="Tamura T."/>
        </authorList>
    </citation>
    <scope>NUCLEOTIDE SEQUENCE</scope>
    <source>
        <strain evidence="2">NBRC 15558</strain>
    </source>
</reference>
<feature type="compositionally biased region" description="Basic residues" evidence="1">
    <location>
        <begin position="125"/>
        <end position="142"/>
    </location>
</feature>
<dbReference type="Proteomes" id="UP000655044">
    <property type="component" value="Unassembled WGS sequence"/>
</dbReference>
<accession>A0A8J3WIK8</accession>
<evidence type="ECO:0000313" key="3">
    <source>
        <dbReference type="Proteomes" id="UP000655044"/>
    </source>
</evidence>
<evidence type="ECO:0000256" key="1">
    <source>
        <dbReference type="SAM" id="MobiDB-lite"/>
    </source>
</evidence>
<dbReference type="AlphaFoldDB" id="A0A8J3WIK8"/>
<feature type="region of interest" description="Disordered" evidence="1">
    <location>
        <begin position="96"/>
        <end position="142"/>
    </location>
</feature>
<keyword evidence="3" id="KW-1185">Reference proteome</keyword>
<comment type="caution">
    <text evidence="2">The sequence shown here is derived from an EMBL/GenBank/DDBJ whole genome shotgun (WGS) entry which is preliminary data.</text>
</comment>
<organism evidence="2 3">
    <name type="scientific">Planobispora rosea</name>
    <dbReference type="NCBI Taxonomy" id="35762"/>
    <lineage>
        <taxon>Bacteria</taxon>
        <taxon>Bacillati</taxon>
        <taxon>Actinomycetota</taxon>
        <taxon>Actinomycetes</taxon>
        <taxon>Streptosporangiales</taxon>
        <taxon>Streptosporangiaceae</taxon>
        <taxon>Planobispora</taxon>
    </lineage>
</organism>